<sequence>MIHLKAIHSSSAFNLNQHRLLHIFKKKKNPIISLCNNSNSSTDPDPSPPKGDARKQELLAKIAMLQTQKVRITEFLDERAAYLTRFAEEANAEIDQVGENALEQLDQAGARIMENIESQMQAFEESAEVNRLEIEEDERQIAEFENLIEKERNEGLFFKNLKNRKYGAADRTKAKKDEKIGKLSGENSAGSRTRRNVYLLLIGVVGVGILDALISSSSYWQKPTILGIILVGLLSQIIYEQRKISEINREEKIGEKEKM</sequence>
<dbReference type="PANTHER" id="PTHR35731:SF1">
    <property type="entry name" value="8-AMINO-7-OXONONANOATE SYNTHASE"/>
    <property type="match status" value="1"/>
</dbReference>
<feature type="transmembrane region" description="Helical" evidence="2">
    <location>
        <begin position="220"/>
        <end position="239"/>
    </location>
</feature>
<evidence type="ECO:0000256" key="2">
    <source>
        <dbReference type="SAM" id="Phobius"/>
    </source>
</evidence>
<keyword evidence="4" id="KW-1185">Reference proteome</keyword>
<reference evidence="3 4" key="1">
    <citation type="submission" date="2018-04" db="EMBL/GenBank/DDBJ databases">
        <authorList>
            <person name="Vogel A."/>
        </authorList>
    </citation>
    <scope>NUCLEOTIDE SEQUENCE [LARGE SCALE GENOMIC DNA]</scope>
</reference>
<evidence type="ECO:0000313" key="3">
    <source>
        <dbReference type="EMBL" id="VFQ90956.1"/>
    </source>
</evidence>
<keyword evidence="2" id="KW-0472">Membrane</keyword>
<dbReference type="EMBL" id="OOIL02004257">
    <property type="protein sequence ID" value="VFQ90956.1"/>
    <property type="molecule type" value="Genomic_DNA"/>
</dbReference>
<keyword evidence="1" id="KW-0175">Coiled coil</keyword>
<organism evidence="3 4">
    <name type="scientific">Cuscuta campestris</name>
    <dbReference type="NCBI Taxonomy" id="132261"/>
    <lineage>
        <taxon>Eukaryota</taxon>
        <taxon>Viridiplantae</taxon>
        <taxon>Streptophyta</taxon>
        <taxon>Embryophyta</taxon>
        <taxon>Tracheophyta</taxon>
        <taxon>Spermatophyta</taxon>
        <taxon>Magnoliopsida</taxon>
        <taxon>eudicotyledons</taxon>
        <taxon>Gunneridae</taxon>
        <taxon>Pentapetalae</taxon>
        <taxon>asterids</taxon>
        <taxon>lamiids</taxon>
        <taxon>Solanales</taxon>
        <taxon>Convolvulaceae</taxon>
        <taxon>Cuscuteae</taxon>
        <taxon>Cuscuta</taxon>
        <taxon>Cuscuta subgen. Grammica</taxon>
        <taxon>Cuscuta sect. Cleistogrammica</taxon>
    </lineage>
</organism>
<dbReference type="PANTHER" id="PTHR35731">
    <property type="entry name" value="8-AMINO-7-OXONONANOATE SYNTHASE"/>
    <property type="match status" value="1"/>
</dbReference>
<accession>A0A484MS78</accession>
<feature type="transmembrane region" description="Helical" evidence="2">
    <location>
        <begin position="197"/>
        <end position="214"/>
    </location>
</feature>
<dbReference type="Proteomes" id="UP000595140">
    <property type="component" value="Unassembled WGS sequence"/>
</dbReference>
<dbReference type="GO" id="GO:0009507">
    <property type="term" value="C:chloroplast"/>
    <property type="evidence" value="ECO:0007669"/>
    <property type="project" value="TreeGrafter"/>
</dbReference>
<keyword evidence="2" id="KW-1133">Transmembrane helix</keyword>
<dbReference type="OrthoDB" id="515004at2759"/>
<dbReference type="AlphaFoldDB" id="A0A484MS78"/>
<name>A0A484MS78_9ASTE</name>
<keyword evidence="2" id="KW-0812">Transmembrane</keyword>
<evidence type="ECO:0000313" key="4">
    <source>
        <dbReference type="Proteomes" id="UP000595140"/>
    </source>
</evidence>
<protein>
    <submittedName>
        <fullName evidence="3">Uncharacterized protein</fullName>
    </submittedName>
</protein>
<proteinExistence type="predicted"/>
<feature type="coiled-coil region" evidence="1">
    <location>
        <begin position="87"/>
        <end position="154"/>
    </location>
</feature>
<evidence type="ECO:0000256" key="1">
    <source>
        <dbReference type="SAM" id="Coils"/>
    </source>
</evidence>
<gene>
    <name evidence="3" type="ORF">CCAM_LOCUS32732</name>
</gene>